<keyword evidence="2 5" id="KW-0808">Transferase</keyword>
<dbReference type="SUPFAM" id="SSF56214">
    <property type="entry name" value="4'-phosphopantetheinyl transferase"/>
    <property type="match status" value="2"/>
</dbReference>
<protein>
    <submittedName>
        <fullName evidence="5">4'-phosphopantetheinyl transferase superfamily protein</fullName>
    </submittedName>
</protein>
<comment type="similarity">
    <text evidence="1">Belongs to the P-Pant transferase superfamily. Gsp/Sfp/HetI/AcpT family.</text>
</comment>
<dbReference type="EMBL" id="WKJK01000015">
    <property type="protein sequence ID" value="MRW93279.1"/>
    <property type="molecule type" value="Genomic_DNA"/>
</dbReference>
<dbReference type="RefSeq" id="WP_154381511.1">
    <property type="nucleotide sequence ID" value="NZ_WKJK01000015.1"/>
</dbReference>
<evidence type="ECO:0000313" key="5">
    <source>
        <dbReference type="EMBL" id="MRW93279.1"/>
    </source>
</evidence>
<dbReference type="Proteomes" id="UP000433309">
    <property type="component" value="Unassembled WGS sequence"/>
</dbReference>
<dbReference type="InterPro" id="IPR008278">
    <property type="entry name" value="4-PPantetheinyl_Trfase_dom"/>
</dbReference>
<proteinExistence type="inferred from homology"/>
<name>A0A6I2LAI5_9BURK</name>
<feature type="domain" description="4'-phosphopantetheinyl transferase" evidence="3">
    <location>
        <begin position="118"/>
        <end position="197"/>
    </location>
</feature>
<evidence type="ECO:0000313" key="6">
    <source>
        <dbReference type="Proteomes" id="UP000433309"/>
    </source>
</evidence>
<dbReference type="Gene3D" id="3.90.470.20">
    <property type="entry name" value="4'-phosphopantetheinyl transferase domain"/>
    <property type="match status" value="1"/>
</dbReference>
<evidence type="ECO:0000259" key="4">
    <source>
        <dbReference type="Pfam" id="PF22624"/>
    </source>
</evidence>
<dbReference type="GO" id="GO:0008897">
    <property type="term" value="F:holo-[acyl-carrier-protein] synthase activity"/>
    <property type="evidence" value="ECO:0007669"/>
    <property type="project" value="InterPro"/>
</dbReference>
<dbReference type="Pfam" id="PF22624">
    <property type="entry name" value="AASDHPPT_N"/>
    <property type="match status" value="1"/>
</dbReference>
<organism evidence="5 6">
    <name type="scientific">Duganella guangzhouensis</name>
    <dbReference type="NCBI Taxonomy" id="2666084"/>
    <lineage>
        <taxon>Bacteria</taxon>
        <taxon>Pseudomonadati</taxon>
        <taxon>Pseudomonadota</taxon>
        <taxon>Betaproteobacteria</taxon>
        <taxon>Burkholderiales</taxon>
        <taxon>Oxalobacteraceae</taxon>
        <taxon>Telluria group</taxon>
        <taxon>Duganella</taxon>
    </lineage>
</organism>
<comment type="caution">
    <text evidence="5">The sequence shown here is derived from an EMBL/GenBank/DDBJ whole genome shotgun (WGS) entry which is preliminary data.</text>
</comment>
<dbReference type="GO" id="GO:0019878">
    <property type="term" value="P:lysine biosynthetic process via aminoadipic acid"/>
    <property type="evidence" value="ECO:0007669"/>
    <property type="project" value="TreeGrafter"/>
</dbReference>
<dbReference type="GO" id="GO:0000287">
    <property type="term" value="F:magnesium ion binding"/>
    <property type="evidence" value="ECO:0007669"/>
    <property type="project" value="InterPro"/>
</dbReference>
<gene>
    <name evidence="5" type="ORF">GJ699_25145</name>
</gene>
<dbReference type="AlphaFoldDB" id="A0A6I2LAI5"/>
<feature type="domain" description="4'-phosphopantetheinyl transferase N-terminal" evidence="4">
    <location>
        <begin position="32"/>
        <end position="109"/>
    </location>
</feature>
<dbReference type="InterPro" id="IPR037143">
    <property type="entry name" value="4-PPantetheinyl_Trfase_dom_sf"/>
</dbReference>
<evidence type="ECO:0000256" key="2">
    <source>
        <dbReference type="ARBA" id="ARBA00022679"/>
    </source>
</evidence>
<accession>A0A6I2LAI5</accession>
<dbReference type="InterPro" id="IPR050559">
    <property type="entry name" value="P-Pant_transferase_sf"/>
</dbReference>
<reference evidence="5 6" key="1">
    <citation type="submission" date="2019-11" db="EMBL/GenBank/DDBJ databases">
        <title>Novel species isolated from a subtropical stream in China.</title>
        <authorList>
            <person name="Lu H."/>
        </authorList>
    </citation>
    <scope>NUCLEOTIDE SEQUENCE [LARGE SCALE GENOMIC DNA]</scope>
    <source>
        <strain evidence="5 6">FT80W</strain>
    </source>
</reference>
<evidence type="ECO:0000256" key="1">
    <source>
        <dbReference type="ARBA" id="ARBA00010990"/>
    </source>
</evidence>
<dbReference type="PANTHER" id="PTHR12215:SF10">
    <property type="entry name" value="L-AMINOADIPATE-SEMIALDEHYDE DEHYDROGENASE-PHOSPHOPANTETHEINYL TRANSFERASE"/>
    <property type="match status" value="1"/>
</dbReference>
<dbReference type="InterPro" id="IPR055066">
    <property type="entry name" value="AASDHPPT_N"/>
</dbReference>
<keyword evidence="6" id="KW-1185">Reference proteome</keyword>
<dbReference type="PANTHER" id="PTHR12215">
    <property type="entry name" value="PHOSPHOPANTETHEINE TRANSFERASE"/>
    <property type="match status" value="1"/>
</dbReference>
<dbReference type="Pfam" id="PF01648">
    <property type="entry name" value="ACPS"/>
    <property type="match status" value="1"/>
</dbReference>
<evidence type="ECO:0000259" key="3">
    <source>
        <dbReference type="Pfam" id="PF01648"/>
    </source>
</evidence>
<sequence>MQQLPLPDCVPAGSAVWQLALDLQAPPAAEDVQLLSDDERSRIARLRRPADRVRSIAGRAALRRLLGHAVSVAPQRLRFGAGAHGKPQLLSHEGPAFNVAHSGRYVLVALGGDTIGALGVDVEQRDSSMDTTALAPHALTLEEQLALAASRHDTTIFYDYWSAKEAALKALGVGVSEHLQQVTVLRQPGRRLQLRHQMAHWPPLQACLLPAPVQYSAALAWHTKD</sequence>
<dbReference type="GO" id="GO:0005829">
    <property type="term" value="C:cytosol"/>
    <property type="evidence" value="ECO:0007669"/>
    <property type="project" value="TreeGrafter"/>
</dbReference>